<dbReference type="EMBL" id="CP013615">
    <property type="protein sequence ID" value="AMN31026.1"/>
    <property type="molecule type" value="Genomic_DNA"/>
</dbReference>
<proteinExistence type="predicted"/>
<dbReference type="Proteomes" id="UP000070260">
    <property type="component" value="Plasmid pJFP838A"/>
</dbReference>
<keyword evidence="1" id="KW-0614">Plasmid</keyword>
<reference evidence="1 2" key="1">
    <citation type="journal article" date="2016" name="PLoS ONE">
        <title>Plasmid Characterization and Chromosome Analysis of Two netF+ Clostridium perfringens Isolates Associated with Foal and Canine Necrotizing Enteritis.</title>
        <authorList>
            <person name="Mehdizadeh Gohari I."/>
            <person name="Kropinski A.M."/>
            <person name="Weese S.J."/>
            <person name="Parreira V.R."/>
            <person name="Whitehead A.E."/>
            <person name="Boerlin P."/>
            <person name="Prescott J.F."/>
        </authorList>
    </citation>
    <scope>NUCLEOTIDE SEQUENCE [LARGE SCALE GENOMIC DNA]</scope>
    <source>
        <strain evidence="1 2">JP838</strain>
        <plasmid evidence="2">Plasmid pJFP838A</plasmid>
    </source>
</reference>
<sequence>MNDFEFNMIINHHGREISRNSNKEIKEYKFKRGTNNALKRYGFRNKLNLNKYRSKREDLNIRDKDIYTPKSDDWCKLLVVVGVLMEADIEAIKKFNNNEIFIG</sequence>
<geneLocation type="plasmid" evidence="1 2">
    <name>pJFP838A</name>
</geneLocation>
<name>A0A140GR67_CLOPF</name>
<protein>
    <submittedName>
        <fullName evidence="1">Uncharacterized protein</fullName>
    </submittedName>
</protein>
<accession>A0A140GR67</accession>
<dbReference type="AlphaFoldDB" id="A0A140GR67"/>
<organism evidence="1 2">
    <name type="scientific">Clostridium perfringens</name>
    <dbReference type="NCBI Taxonomy" id="1502"/>
    <lineage>
        <taxon>Bacteria</taxon>
        <taxon>Bacillati</taxon>
        <taxon>Bacillota</taxon>
        <taxon>Clostridia</taxon>
        <taxon>Eubacteriales</taxon>
        <taxon>Clostridiaceae</taxon>
        <taxon>Clostridium</taxon>
    </lineage>
</organism>
<evidence type="ECO:0000313" key="1">
    <source>
        <dbReference type="EMBL" id="AMN31026.1"/>
    </source>
</evidence>
<evidence type="ECO:0000313" key="2">
    <source>
        <dbReference type="Proteomes" id="UP000070260"/>
    </source>
</evidence>
<gene>
    <name evidence="1" type="ORF">JFP838_pA0110</name>
</gene>
<dbReference type="PATRIC" id="fig|1502.177.peg.3318"/>